<keyword evidence="2" id="KW-1185">Reference proteome</keyword>
<organism evidence="1 2">
    <name type="scientific">Paragemmobacter ruber</name>
    <dbReference type="NCBI Taxonomy" id="1985673"/>
    <lineage>
        <taxon>Bacteria</taxon>
        <taxon>Pseudomonadati</taxon>
        <taxon>Pseudomonadota</taxon>
        <taxon>Alphaproteobacteria</taxon>
        <taxon>Rhodobacterales</taxon>
        <taxon>Paracoccaceae</taxon>
        <taxon>Paragemmobacter</taxon>
    </lineage>
</organism>
<evidence type="ECO:0000313" key="1">
    <source>
        <dbReference type="EMBL" id="NBE09056.1"/>
    </source>
</evidence>
<dbReference type="Proteomes" id="UP001517376">
    <property type="component" value="Unassembled WGS sequence"/>
</dbReference>
<reference evidence="2" key="1">
    <citation type="submission" date="2020-01" db="EMBL/GenBank/DDBJ databases">
        <title>Sphingomonas sp. strain CSW-10.</title>
        <authorList>
            <person name="Chen W.-M."/>
        </authorList>
    </citation>
    <scope>NUCLEOTIDE SEQUENCE [LARGE SCALE GENOMIC DNA]</scope>
    <source>
        <strain evidence="2">CCP-1</strain>
    </source>
</reference>
<gene>
    <name evidence="1" type="ORF">GU920_16050</name>
</gene>
<dbReference type="InterPro" id="IPR049574">
    <property type="entry name" value="CrtA-like"/>
</dbReference>
<dbReference type="GO" id="GO:0004497">
    <property type="term" value="F:monooxygenase activity"/>
    <property type="evidence" value="ECO:0007669"/>
    <property type="project" value="UniProtKB-KW"/>
</dbReference>
<keyword evidence="1" id="KW-0560">Oxidoreductase</keyword>
<protein>
    <submittedName>
        <fullName evidence="1">Spheroidene monooxygenase</fullName>
    </submittedName>
</protein>
<keyword evidence="1" id="KW-0503">Monooxygenase</keyword>
<evidence type="ECO:0000313" key="2">
    <source>
        <dbReference type="Proteomes" id="UP001517376"/>
    </source>
</evidence>
<name>A0ABW9YAK4_9RHOB</name>
<comment type="caution">
    <text evidence="1">The sequence shown here is derived from an EMBL/GenBank/DDBJ whole genome shotgun (WGS) entry which is preliminary data.</text>
</comment>
<dbReference type="EMBL" id="JAAATW010000003">
    <property type="protein sequence ID" value="NBE09056.1"/>
    <property type="molecule type" value="Genomic_DNA"/>
</dbReference>
<dbReference type="NCBIfam" id="NF045923">
    <property type="entry name" value="SpheroidMoxCrtARhod"/>
    <property type="match status" value="1"/>
</dbReference>
<sequence>MAVTSLSLFRFDGALPRLWVIGQMAAARYALRQERRALFWKLCGSGTGEGFTPRPNWGVWAILAVWPDEAAARSATATSPVWRRWRARAAESWTVFLDPVSARGRWAGVNPFLPDGPPGDMSGPLAALTRATVRPARALRFWRRVPSISAVIGRDPNVAFKIGIGELPLLHQVTFSVWPDAASMAAFARGDGPHARAIRAVRDGNWFDEELYARFRPLGSAGTWNGADPLAHLIRAEAA</sequence>
<accession>A0ABW9YAK4</accession>
<dbReference type="RefSeq" id="WP_161768139.1">
    <property type="nucleotide sequence ID" value="NZ_JAAATW010000003.1"/>
</dbReference>
<proteinExistence type="predicted"/>
<dbReference type="CDD" id="cd21650">
    <property type="entry name" value="CrtA-like"/>
    <property type="match status" value="1"/>
</dbReference>